<evidence type="ECO:0000313" key="2">
    <source>
        <dbReference type="EMBL" id="CAF0751604.1"/>
    </source>
</evidence>
<dbReference type="EMBL" id="CAJNOE010000023">
    <property type="protein sequence ID" value="CAF0751604.1"/>
    <property type="molecule type" value="Genomic_DNA"/>
</dbReference>
<proteinExistence type="predicted"/>
<keyword evidence="1" id="KW-1133">Transmembrane helix</keyword>
<accession>A0A813P9S6</accession>
<dbReference type="Proteomes" id="UP000663860">
    <property type="component" value="Unassembled WGS sequence"/>
</dbReference>
<reference evidence="2" key="1">
    <citation type="submission" date="2021-02" db="EMBL/GenBank/DDBJ databases">
        <authorList>
            <person name="Nowell W R."/>
        </authorList>
    </citation>
    <scope>NUCLEOTIDE SEQUENCE</scope>
</reference>
<feature type="transmembrane region" description="Helical" evidence="1">
    <location>
        <begin position="6"/>
        <end position="26"/>
    </location>
</feature>
<protein>
    <submittedName>
        <fullName evidence="2">Uncharacterized protein</fullName>
    </submittedName>
</protein>
<comment type="caution">
    <text evidence="2">The sequence shown here is derived from an EMBL/GenBank/DDBJ whole genome shotgun (WGS) entry which is preliminary data.</text>
</comment>
<organism evidence="2 3">
    <name type="scientific">Adineta steineri</name>
    <dbReference type="NCBI Taxonomy" id="433720"/>
    <lineage>
        <taxon>Eukaryota</taxon>
        <taxon>Metazoa</taxon>
        <taxon>Spiralia</taxon>
        <taxon>Gnathifera</taxon>
        <taxon>Rotifera</taxon>
        <taxon>Eurotatoria</taxon>
        <taxon>Bdelloidea</taxon>
        <taxon>Adinetida</taxon>
        <taxon>Adinetidae</taxon>
        <taxon>Adineta</taxon>
    </lineage>
</organism>
<dbReference type="AlphaFoldDB" id="A0A813P9S6"/>
<keyword evidence="1" id="KW-0472">Membrane</keyword>
<evidence type="ECO:0000313" key="3">
    <source>
        <dbReference type="Proteomes" id="UP000663860"/>
    </source>
</evidence>
<gene>
    <name evidence="2" type="ORF">IZO911_LOCUS4176</name>
</gene>
<name>A0A813P9S6_9BILA</name>
<keyword evidence="1" id="KW-0812">Transmembrane</keyword>
<evidence type="ECO:0000256" key="1">
    <source>
        <dbReference type="SAM" id="Phobius"/>
    </source>
</evidence>
<sequence length="70" mass="8223">MTIESMAGLFVTYAIITLIAILYFTWKKYKIIKDYLLKLIYGKKSLQVENVISPQQDFDHKLSTHSISYF</sequence>